<keyword evidence="4" id="KW-0288">FMN</keyword>
<keyword evidence="5" id="KW-0521">NADP</keyword>
<evidence type="ECO:0000256" key="4">
    <source>
        <dbReference type="ARBA" id="ARBA00022643"/>
    </source>
</evidence>
<evidence type="ECO:0000256" key="5">
    <source>
        <dbReference type="ARBA" id="ARBA00022857"/>
    </source>
</evidence>
<dbReference type="Pfam" id="PF00881">
    <property type="entry name" value="Nitroreductase"/>
    <property type="match status" value="1"/>
</dbReference>
<dbReference type="PANTHER" id="PTHR43821:SF1">
    <property type="entry name" value="NAD(P)H NITROREDUCTASE YDJA-RELATED"/>
    <property type="match status" value="1"/>
</dbReference>
<feature type="region of interest" description="Disordered" evidence="8">
    <location>
        <begin position="35"/>
        <end position="65"/>
    </location>
</feature>
<keyword evidence="9" id="KW-0472">Membrane</keyword>
<dbReference type="CDD" id="cd02135">
    <property type="entry name" value="YdjA-like"/>
    <property type="match status" value="1"/>
</dbReference>
<evidence type="ECO:0000259" key="10">
    <source>
        <dbReference type="Pfam" id="PF00881"/>
    </source>
</evidence>
<sequence>MEAPRWQRLWLLCNASASVVLAVALWRLRRTAAAPLPSEEEGREEHPAEEKSAQGAMEKRKRTKVPIPSADQTLALLKGRRSIFPKDYNGRGRAIADEDIQLLLEGANWAPTHKRTEPWRFVVFRGEGMNRVLEATVEGNRAASTEDRGGETFEAWFADWEQSVEKKWKRCDVLIALSMLRQAQPDKCLPEWEELSAVACAVQNLHLMATALGLAGYWSSWNVTGRDSEAMAKLLGLSREAGDRCLGFFVLGSSDLVGKVRCGRGSIDEKTRWICSDPVAGG</sequence>
<proteinExistence type="inferred from homology"/>
<evidence type="ECO:0000256" key="1">
    <source>
        <dbReference type="ARBA" id="ARBA00001917"/>
    </source>
</evidence>
<evidence type="ECO:0000256" key="8">
    <source>
        <dbReference type="SAM" id="MobiDB-lite"/>
    </source>
</evidence>
<evidence type="ECO:0000256" key="9">
    <source>
        <dbReference type="SAM" id="Phobius"/>
    </source>
</evidence>
<gene>
    <name evidence="11" type="ORF">ACAT0790_LOCUS7513</name>
</gene>
<dbReference type="Gene3D" id="3.40.109.10">
    <property type="entry name" value="NADH Oxidase"/>
    <property type="match status" value="1"/>
</dbReference>
<protein>
    <recommendedName>
        <fullName evidence="10">Nitroreductase domain-containing protein</fullName>
    </recommendedName>
</protein>
<evidence type="ECO:0000256" key="7">
    <source>
        <dbReference type="ARBA" id="ARBA00023027"/>
    </source>
</evidence>
<dbReference type="GO" id="GO:0016491">
    <property type="term" value="F:oxidoreductase activity"/>
    <property type="evidence" value="ECO:0007669"/>
    <property type="project" value="UniProtKB-KW"/>
</dbReference>
<feature type="domain" description="Nitroreductase" evidence="10">
    <location>
        <begin position="78"/>
        <end position="252"/>
    </location>
</feature>
<feature type="compositionally biased region" description="Basic and acidic residues" evidence="8">
    <location>
        <begin position="43"/>
        <end position="52"/>
    </location>
</feature>
<evidence type="ECO:0000313" key="11">
    <source>
        <dbReference type="EMBL" id="CAD9101291.1"/>
    </source>
</evidence>
<name>A0A7S1LFL9_ALECA</name>
<reference evidence="11" key="1">
    <citation type="submission" date="2021-01" db="EMBL/GenBank/DDBJ databases">
        <authorList>
            <person name="Corre E."/>
            <person name="Pelletier E."/>
            <person name="Niang G."/>
            <person name="Scheremetjew M."/>
            <person name="Finn R."/>
            <person name="Kale V."/>
            <person name="Holt S."/>
            <person name="Cochrane G."/>
            <person name="Meng A."/>
            <person name="Brown T."/>
            <person name="Cohen L."/>
        </authorList>
    </citation>
    <scope>NUCLEOTIDE SEQUENCE</scope>
    <source>
        <strain evidence="11">OF101</strain>
    </source>
</reference>
<accession>A0A7S1LFL9</accession>
<keyword evidence="6" id="KW-0560">Oxidoreductase</keyword>
<organism evidence="11">
    <name type="scientific">Alexandrium catenella</name>
    <name type="common">Red tide dinoflagellate</name>
    <name type="synonym">Gonyaulax catenella</name>
    <dbReference type="NCBI Taxonomy" id="2925"/>
    <lineage>
        <taxon>Eukaryota</taxon>
        <taxon>Sar</taxon>
        <taxon>Alveolata</taxon>
        <taxon>Dinophyceae</taxon>
        <taxon>Gonyaulacales</taxon>
        <taxon>Pyrocystaceae</taxon>
        <taxon>Alexandrium</taxon>
    </lineage>
</organism>
<dbReference type="InterPro" id="IPR000415">
    <property type="entry name" value="Nitroreductase-like"/>
</dbReference>
<dbReference type="EMBL" id="HBGE01012700">
    <property type="protein sequence ID" value="CAD9101291.1"/>
    <property type="molecule type" value="Transcribed_RNA"/>
</dbReference>
<dbReference type="SUPFAM" id="SSF55469">
    <property type="entry name" value="FMN-dependent nitroreductase-like"/>
    <property type="match status" value="1"/>
</dbReference>
<comment type="similarity">
    <text evidence="2">Belongs to the nitroreductase family.</text>
</comment>
<dbReference type="PANTHER" id="PTHR43821">
    <property type="entry name" value="NAD(P)H NITROREDUCTASE YDJA-RELATED"/>
    <property type="match status" value="1"/>
</dbReference>
<evidence type="ECO:0000256" key="6">
    <source>
        <dbReference type="ARBA" id="ARBA00023002"/>
    </source>
</evidence>
<evidence type="ECO:0000256" key="3">
    <source>
        <dbReference type="ARBA" id="ARBA00022630"/>
    </source>
</evidence>
<keyword evidence="3" id="KW-0285">Flavoprotein</keyword>
<keyword evidence="7" id="KW-0520">NAD</keyword>
<dbReference type="InterPro" id="IPR052530">
    <property type="entry name" value="NAD(P)H_nitroreductase"/>
</dbReference>
<comment type="cofactor">
    <cofactor evidence="1">
        <name>FMN</name>
        <dbReference type="ChEBI" id="CHEBI:58210"/>
    </cofactor>
</comment>
<dbReference type="InterPro" id="IPR026021">
    <property type="entry name" value="YdjA-like"/>
</dbReference>
<dbReference type="AlphaFoldDB" id="A0A7S1LFL9"/>
<feature type="transmembrane region" description="Helical" evidence="9">
    <location>
        <begin position="9"/>
        <end position="28"/>
    </location>
</feature>
<keyword evidence="9" id="KW-0812">Transmembrane</keyword>
<evidence type="ECO:0000256" key="2">
    <source>
        <dbReference type="ARBA" id="ARBA00007118"/>
    </source>
</evidence>
<dbReference type="InterPro" id="IPR029479">
    <property type="entry name" value="Nitroreductase"/>
</dbReference>
<keyword evidence="9" id="KW-1133">Transmembrane helix</keyword>